<feature type="compositionally biased region" description="Polar residues" evidence="1">
    <location>
        <begin position="75"/>
        <end position="84"/>
    </location>
</feature>
<proteinExistence type="predicted"/>
<reference evidence="2 3" key="1">
    <citation type="journal article" date="2019" name="Sci. Rep.">
        <title>Orb-weaving spider Araneus ventricosus genome elucidates the spidroin gene catalogue.</title>
        <authorList>
            <person name="Kono N."/>
            <person name="Nakamura H."/>
            <person name="Ohtoshi R."/>
            <person name="Moran D.A.P."/>
            <person name="Shinohara A."/>
            <person name="Yoshida Y."/>
            <person name="Fujiwara M."/>
            <person name="Mori M."/>
            <person name="Tomita M."/>
            <person name="Arakawa K."/>
        </authorList>
    </citation>
    <scope>NUCLEOTIDE SEQUENCE [LARGE SCALE GENOMIC DNA]</scope>
</reference>
<sequence length="106" mass="11724">MGNLALCVAHAYFFRYENGLYLRTEITVSAPKPPKTLLVKMNNSCLTMSLLDAAVNKLVGLRGGGMRWAKNYSDSQSETENFNSPKHKGVLPSLSIEKSAETASWR</sequence>
<comment type="caution">
    <text evidence="2">The sequence shown here is derived from an EMBL/GenBank/DDBJ whole genome shotgun (WGS) entry which is preliminary data.</text>
</comment>
<protein>
    <submittedName>
        <fullName evidence="2">Uncharacterized protein</fullName>
    </submittedName>
</protein>
<organism evidence="2 3">
    <name type="scientific">Araneus ventricosus</name>
    <name type="common">Orbweaver spider</name>
    <name type="synonym">Epeira ventricosa</name>
    <dbReference type="NCBI Taxonomy" id="182803"/>
    <lineage>
        <taxon>Eukaryota</taxon>
        <taxon>Metazoa</taxon>
        <taxon>Ecdysozoa</taxon>
        <taxon>Arthropoda</taxon>
        <taxon>Chelicerata</taxon>
        <taxon>Arachnida</taxon>
        <taxon>Araneae</taxon>
        <taxon>Araneomorphae</taxon>
        <taxon>Entelegynae</taxon>
        <taxon>Araneoidea</taxon>
        <taxon>Araneidae</taxon>
        <taxon>Araneus</taxon>
    </lineage>
</organism>
<name>A0A4Y2BNQ2_ARAVE</name>
<feature type="region of interest" description="Disordered" evidence="1">
    <location>
        <begin position="75"/>
        <end position="106"/>
    </location>
</feature>
<evidence type="ECO:0000313" key="2">
    <source>
        <dbReference type="EMBL" id="GBL93830.1"/>
    </source>
</evidence>
<gene>
    <name evidence="2" type="ORF">AVEN_153601_1</name>
</gene>
<accession>A0A4Y2BNQ2</accession>
<dbReference type="EMBL" id="BGPR01000097">
    <property type="protein sequence ID" value="GBL93830.1"/>
    <property type="molecule type" value="Genomic_DNA"/>
</dbReference>
<keyword evidence="3" id="KW-1185">Reference proteome</keyword>
<dbReference type="Proteomes" id="UP000499080">
    <property type="component" value="Unassembled WGS sequence"/>
</dbReference>
<evidence type="ECO:0000256" key="1">
    <source>
        <dbReference type="SAM" id="MobiDB-lite"/>
    </source>
</evidence>
<dbReference type="AlphaFoldDB" id="A0A4Y2BNQ2"/>
<evidence type="ECO:0000313" key="3">
    <source>
        <dbReference type="Proteomes" id="UP000499080"/>
    </source>
</evidence>